<dbReference type="PANTHER" id="PTHR47178">
    <property type="entry name" value="MONOOXYGENASE, FAD-BINDING"/>
    <property type="match status" value="1"/>
</dbReference>
<evidence type="ECO:0000256" key="5">
    <source>
        <dbReference type="ARBA" id="ARBA00023033"/>
    </source>
</evidence>
<evidence type="ECO:0000313" key="6">
    <source>
        <dbReference type="EMBL" id="KUI70761.1"/>
    </source>
</evidence>
<accession>A0A194W2K7</accession>
<evidence type="ECO:0000256" key="4">
    <source>
        <dbReference type="ARBA" id="ARBA00023002"/>
    </source>
</evidence>
<dbReference type="AlphaFoldDB" id="A0A194W2K7"/>
<dbReference type="GO" id="GO:0004497">
    <property type="term" value="F:monooxygenase activity"/>
    <property type="evidence" value="ECO:0007669"/>
    <property type="project" value="UniProtKB-KW"/>
</dbReference>
<evidence type="ECO:0000256" key="3">
    <source>
        <dbReference type="ARBA" id="ARBA00022827"/>
    </source>
</evidence>
<protein>
    <submittedName>
        <fullName evidence="6">Uncharacterized protein</fullName>
    </submittedName>
</protein>
<gene>
    <name evidence="6" type="ORF">VM1G_11679</name>
</gene>
<dbReference type="SUPFAM" id="SSF51905">
    <property type="entry name" value="FAD/NAD(P)-binding domain"/>
    <property type="match status" value="1"/>
</dbReference>
<dbReference type="Gene3D" id="3.50.50.60">
    <property type="entry name" value="FAD/NAD(P)-binding domain"/>
    <property type="match status" value="1"/>
</dbReference>
<keyword evidence="2" id="KW-0285">Flavoprotein</keyword>
<dbReference type="Proteomes" id="UP000078559">
    <property type="component" value="Chromosome 6"/>
</dbReference>
<evidence type="ECO:0000256" key="1">
    <source>
        <dbReference type="ARBA" id="ARBA00001974"/>
    </source>
</evidence>
<keyword evidence="4" id="KW-0560">Oxidoreductase</keyword>
<keyword evidence="7" id="KW-1185">Reference proteome</keyword>
<keyword evidence="5" id="KW-0503">Monooxygenase</keyword>
<reference evidence="6" key="1">
    <citation type="submission" date="2014-12" db="EMBL/GenBank/DDBJ databases">
        <title>Genome Sequence of Valsa Canker Pathogens Uncovers a Specific Adaption of Colonization on Woody Bark.</title>
        <authorList>
            <person name="Yin Z."/>
            <person name="Liu H."/>
            <person name="Gao X."/>
            <person name="Li Z."/>
            <person name="Song N."/>
            <person name="Ke X."/>
            <person name="Dai Q."/>
            <person name="Wu Y."/>
            <person name="Sun Y."/>
            <person name="Xu J.-R."/>
            <person name="Kang Z.K."/>
            <person name="Wang L."/>
            <person name="Huang L."/>
        </authorList>
    </citation>
    <scope>NUCLEOTIDE SEQUENCE [LARGE SCALE GENOMIC DNA]</scope>
    <source>
        <strain evidence="6">03-8</strain>
    </source>
</reference>
<dbReference type="PANTHER" id="PTHR47178:SF5">
    <property type="entry name" value="FAD-BINDING DOMAIN-CONTAINING PROTEIN"/>
    <property type="match status" value="1"/>
</dbReference>
<dbReference type="EMBL" id="CM003103">
    <property type="protein sequence ID" value="KUI70761.1"/>
    <property type="molecule type" value="Genomic_DNA"/>
</dbReference>
<organism evidence="6 7">
    <name type="scientific">Cytospora mali</name>
    <name type="common">Apple Valsa canker fungus</name>
    <name type="synonym">Valsa mali</name>
    <dbReference type="NCBI Taxonomy" id="578113"/>
    <lineage>
        <taxon>Eukaryota</taxon>
        <taxon>Fungi</taxon>
        <taxon>Dikarya</taxon>
        <taxon>Ascomycota</taxon>
        <taxon>Pezizomycotina</taxon>
        <taxon>Sordariomycetes</taxon>
        <taxon>Sordariomycetidae</taxon>
        <taxon>Diaporthales</taxon>
        <taxon>Cytosporaceae</taxon>
        <taxon>Cytospora</taxon>
    </lineage>
</organism>
<sequence length="67" mass="7269">MPEKKPQLLDIGAGVGGLALAQGLKTHSIPFTLFERDAFLDSRRQGYRLKIIGNMAARLQSALTSEA</sequence>
<proteinExistence type="predicted"/>
<name>A0A194W2K7_CYTMA</name>
<dbReference type="InterPro" id="IPR036188">
    <property type="entry name" value="FAD/NAD-bd_sf"/>
</dbReference>
<comment type="cofactor">
    <cofactor evidence="1">
        <name>FAD</name>
        <dbReference type="ChEBI" id="CHEBI:57692"/>
    </cofactor>
</comment>
<evidence type="ECO:0000256" key="2">
    <source>
        <dbReference type="ARBA" id="ARBA00022630"/>
    </source>
</evidence>
<keyword evidence="3" id="KW-0274">FAD</keyword>
<dbReference type="OrthoDB" id="655030at2759"/>
<evidence type="ECO:0000313" key="7">
    <source>
        <dbReference type="Proteomes" id="UP000078559"/>
    </source>
</evidence>
<dbReference type="SMR" id="A0A194W2K7"/>